<reference evidence="1" key="2">
    <citation type="submission" date="2016-06" db="EMBL/GenBank/DDBJ databases">
        <title>The genome of a short-lived fish provides insights into sex chromosome evolution and the genetic control of aging.</title>
        <authorList>
            <person name="Reichwald K."/>
            <person name="Felder M."/>
            <person name="Petzold A."/>
            <person name="Koch P."/>
            <person name="Groth M."/>
            <person name="Platzer M."/>
        </authorList>
    </citation>
    <scope>NUCLEOTIDE SEQUENCE</scope>
    <source>
        <tissue evidence="1">Brain</tissue>
    </source>
</reference>
<feature type="non-terminal residue" evidence="1">
    <location>
        <position position="1"/>
    </location>
</feature>
<proteinExistence type="predicted"/>
<organism evidence="1">
    <name type="scientific">Nothobranchius pienaari</name>
    <dbReference type="NCBI Taxonomy" id="704102"/>
    <lineage>
        <taxon>Eukaryota</taxon>
        <taxon>Metazoa</taxon>
        <taxon>Chordata</taxon>
        <taxon>Craniata</taxon>
        <taxon>Vertebrata</taxon>
        <taxon>Euteleostomi</taxon>
        <taxon>Actinopterygii</taxon>
        <taxon>Neopterygii</taxon>
        <taxon>Teleostei</taxon>
        <taxon>Neoteleostei</taxon>
        <taxon>Acanthomorphata</taxon>
        <taxon>Ovalentaria</taxon>
        <taxon>Atherinomorphae</taxon>
        <taxon>Cyprinodontiformes</taxon>
        <taxon>Nothobranchiidae</taxon>
        <taxon>Nothobranchius</taxon>
    </lineage>
</organism>
<dbReference type="AlphaFoldDB" id="A0A1A8LIM9"/>
<protein>
    <submittedName>
        <fullName evidence="1">Uncharacterized protein</fullName>
    </submittedName>
</protein>
<reference evidence="1" key="1">
    <citation type="submission" date="2016-05" db="EMBL/GenBank/DDBJ databases">
        <authorList>
            <person name="Lavstsen T."/>
            <person name="Jespersen J.S."/>
        </authorList>
    </citation>
    <scope>NUCLEOTIDE SEQUENCE</scope>
    <source>
        <tissue evidence="1">Brain</tissue>
    </source>
</reference>
<gene>
    <name evidence="1" type="primary">CU459095.1</name>
</gene>
<evidence type="ECO:0000313" key="1">
    <source>
        <dbReference type="EMBL" id="SBR44710.1"/>
    </source>
</evidence>
<sequence length="46" mass="5279">SYEGGLSTGLIPKDSPFTLVSDGLWALKKRSFWWPSIYKDVKEYVL</sequence>
<dbReference type="EMBL" id="HAEF01007328">
    <property type="protein sequence ID" value="SBR44710.1"/>
    <property type="molecule type" value="Transcribed_RNA"/>
</dbReference>
<accession>A0A1A8LIM9</accession>
<feature type="non-terminal residue" evidence="1">
    <location>
        <position position="46"/>
    </location>
</feature>
<name>A0A1A8LIM9_9TELE</name>